<evidence type="ECO:0000313" key="1">
    <source>
        <dbReference type="EMBL" id="WMV30361.1"/>
    </source>
</evidence>
<organism evidence="1 2">
    <name type="scientific">Solanum verrucosum</name>
    <dbReference type="NCBI Taxonomy" id="315347"/>
    <lineage>
        <taxon>Eukaryota</taxon>
        <taxon>Viridiplantae</taxon>
        <taxon>Streptophyta</taxon>
        <taxon>Embryophyta</taxon>
        <taxon>Tracheophyta</taxon>
        <taxon>Spermatophyta</taxon>
        <taxon>Magnoliopsida</taxon>
        <taxon>eudicotyledons</taxon>
        <taxon>Gunneridae</taxon>
        <taxon>Pentapetalae</taxon>
        <taxon>asterids</taxon>
        <taxon>lamiids</taxon>
        <taxon>Solanales</taxon>
        <taxon>Solanaceae</taxon>
        <taxon>Solanoideae</taxon>
        <taxon>Solaneae</taxon>
        <taxon>Solanum</taxon>
    </lineage>
</organism>
<evidence type="ECO:0000313" key="2">
    <source>
        <dbReference type="Proteomes" id="UP001234989"/>
    </source>
</evidence>
<dbReference type="EMBL" id="CP133616">
    <property type="protein sequence ID" value="WMV30361.1"/>
    <property type="molecule type" value="Genomic_DNA"/>
</dbReference>
<keyword evidence="2" id="KW-1185">Reference proteome</keyword>
<sequence>MTPPFLPFYLYFPSGGASYGIIELIVGLVIQSQQLAVGFRPATRRRSLRGHCALPLFLAIERAARIKIIIYNICSHVVRILEAKFPSRLPPCLEMLFMISCSFPPARSLLGI</sequence>
<accession>A0AAF0QVS9</accession>
<protein>
    <submittedName>
        <fullName evidence="1">Uncharacterized protein</fullName>
    </submittedName>
</protein>
<dbReference type="AlphaFoldDB" id="A0AAF0QVS9"/>
<dbReference type="Proteomes" id="UP001234989">
    <property type="component" value="Chromosome 5"/>
</dbReference>
<gene>
    <name evidence="1" type="ORF">MTR67_023746</name>
</gene>
<proteinExistence type="predicted"/>
<name>A0AAF0QVS9_SOLVR</name>
<reference evidence="1" key="1">
    <citation type="submission" date="2023-08" db="EMBL/GenBank/DDBJ databases">
        <title>A de novo genome assembly of Solanum verrucosum Schlechtendal, a Mexican diploid species geographically isolated from the other diploid A-genome species in potato relatives.</title>
        <authorList>
            <person name="Hosaka K."/>
        </authorList>
    </citation>
    <scope>NUCLEOTIDE SEQUENCE</scope>
    <source>
        <tissue evidence="1">Young leaves</tissue>
    </source>
</reference>